<accession>A0A367P6W5</accession>
<protein>
    <submittedName>
        <fullName evidence="2">MFS transporter</fullName>
    </submittedName>
</protein>
<dbReference type="EMBL" id="QDHA01000146">
    <property type="protein sequence ID" value="RCJ03552.1"/>
    <property type="molecule type" value="Genomic_DNA"/>
</dbReference>
<evidence type="ECO:0000313" key="2">
    <source>
        <dbReference type="EMBL" id="RCJ03552.1"/>
    </source>
</evidence>
<dbReference type="Proteomes" id="UP000253501">
    <property type="component" value="Unassembled WGS sequence"/>
</dbReference>
<reference evidence="2 3" key="1">
    <citation type="submission" date="2018-04" db="EMBL/GenBank/DDBJ databases">
        <title>Cupriavidus necator CR12 genome sequencing and assembly.</title>
        <authorList>
            <person name="Ben Fekih I."/>
            <person name="Mazhar H.S."/>
            <person name="Bello S.K."/>
            <person name="Rensing C."/>
        </authorList>
    </citation>
    <scope>NUCLEOTIDE SEQUENCE [LARGE SCALE GENOMIC DNA]</scope>
    <source>
        <strain evidence="2 3">CR12</strain>
    </source>
</reference>
<organism evidence="2 3">
    <name type="scientific">Cupriavidus necator</name>
    <name type="common">Alcaligenes eutrophus</name>
    <name type="synonym">Ralstonia eutropha</name>
    <dbReference type="NCBI Taxonomy" id="106590"/>
    <lineage>
        <taxon>Bacteria</taxon>
        <taxon>Pseudomonadati</taxon>
        <taxon>Pseudomonadota</taxon>
        <taxon>Betaproteobacteria</taxon>
        <taxon>Burkholderiales</taxon>
        <taxon>Burkholderiaceae</taxon>
        <taxon>Cupriavidus</taxon>
    </lineage>
</organism>
<evidence type="ECO:0000256" key="1">
    <source>
        <dbReference type="SAM" id="Phobius"/>
    </source>
</evidence>
<keyword evidence="1" id="KW-1133">Transmembrane helix</keyword>
<dbReference type="AlphaFoldDB" id="A0A367P6W5"/>
<keyword evidence="1" id="KW-0812">Transmembrane</keyword>
<sequence length="68" mass="7415">MNPLSAAGGVLSTPARSLSARDYKTLALAALGGTLEFYDFVIYVFFATVLGALFFPPDMPDWLRQLQT</sequence>
<comment type="caution">
    <text evidence="2">The sequence shown here is derived from an EMBL/GenBank/DDBJ whole genome shotgun (WGS) entry which is preliminary data.</text>
</comment>
<feature type="transmembrane region" description="Helical" evidence="1">
    <location>
        <begin position="35"/>
        <end position="55"/>
    </location>
</feature>
<proteinExistence type="predicted"/>
<name>A0A367P6W5_CUPNE</name>
<feature type="non-terminal residue" evidence="2">
    <location>
        <position position="68"/>
    </location>
</feature>
<keyword evidence="1" id="KW-0472">Membrane</keyword>
<gene>
    <name evidence="2" type="ORF">DDK22_36690</name>
</gene>
<evidence type="ECO:0000313" key="3">
    <source>
        <dbReference type="Proteomes" id="UP000253501"/>
    </source>
</evidence>